<evidence type="ECO:0000313" key="1">
    <source>
        <dbReference type="EMBL" id="GKV35940.1"/>
    </source>
</evidence>
<dbReference type="Proteomes" id="UP001054252">
    <property type="component" value="Unassembled WGS sequence"/>
</dbReference>
<dbReference type="AlphaFoldDB" id="A0AAV5LFT1"/>
<organism evidence="1 2">
    <name type="scientific">Rubroshorea leprosula</name>
    <dbReference type="NCBI Taxonomy" id="152421"/>
    <lineage>
        <taxon>Eukaryota</taxon>
        <taxon>Viridiplantae</taxon>
        <taxon>Streptophyta</taxon>
        <taxon>Embryophyta</taxon>
        <taxon>Tracheophyta</taxon>
        <taxon>Spermatophyta</taxon>
        <taxon>Magnoliopsida</taxon>
        <taxon>eudicotyledons</taxon>
        <taxon>Gunneridae</taxon>
        <taxon>Pentapetalae</taxon>
        <taxon>rosids</taxon>
        <taxon>malvids</taxon>
        <taxon>Malvales</taxon>
        <taxon>Dipterocarpaceae</taxon>
        <taxon>Rubroshorea</taxon>
    </lineage>
</organism>
<sequence>MGSSPDHPLHCLPKRLLCCRKIPKANPENVSFFIFKPLLHSPKSSLLNQPFNTSDGG</sequence>
<proteinExistence type="predicted"/>
<dbReference type="EMBL" id="BPVZ01000113">
    <property type="protein sequence ID" value="GKV35940.1"/>
    <property type="molecule type" value="Genomic_DNA"/>
</dbReference>
<evidence type="ECO:0000313" key="2">
    <source>
        <dbReference type="Proteomes" id="UP001054252"/>
    </source>
</evidence>
<protein>
    <submittedName>
        <fullName evidence="1">Uncharacterized protein</fullName>
    </submittedName>
</protein>
<comment type="caution">
    <text evidence="1">The sequence shown here is derived from an EMBL/GenBank/DDBJ whole genome shotgun (WGS) entry which is preliminary data.</text>
</comment>
<reference evidence="1 2" key="1">
    <citation type="journal article" date="2021" name="Commun. Biol.">
        <title>The genome of Shorea leprosula (Dipterocarpaceae) highlights the ecological relevance of drought in aseasonal tropical rainforests.</title>
        <authorList>
            <person name="Ng K.K.S."/>
            <person name="Kobayashi M.J."/>
            <person name="Fawcett J.A."/>
            <person name="Hatakeyama M."/>
            <person name="Paape T."/>
            <person name="Ng C.H."/>
            <person name="Ang C.C."/>
            <person name="Tnah L.H."/>
            <person name="Lee C.T."/>
            <person name="Nishiyama T."/>
            <person name="Sese J."/>
            <person name="O'Brien M.J."/>
            <person name="Copetti D."/>
            <person name="Mohd Noor M.I."/>
            <person name="Ong R.C."/>
            <person name="Putra M."/>
            <person name="Sireger I.Z."/>
            <person name="Indrioko S."/>
            <person name="Kosugi Y."/>
            <person name="Izuno A."/>
            <person name="Isagi Y."/>
            <person name="Lee S.L."/>
            <person name="Shimizu K.K."/>
        </authorList>
    </citation>
    <scope>NUCLEOTIDE SEQUENCE [LARGE SCALE GENOMIC DNA]</scope>
    <source>
        <strain evidence="1">214</strain>
    </source>
</reference>
<keyword evidence="2" id="KW-1185">Reference proteome</keyword>
<name>A0AAV5LFT1_9ROSI</name>
<gene>
    <name evidence="1" type="ORF">SLEP1_g44135</name>
</gene>
<accession>A0AAV5LFT1</accession>